<gene>
    <name evidence="11" type="ORF">HGP28_05085</name>
</gene>
<dbReference type="GO" id="GO:0008948">
    <property type="term" value="F:oxaloacetate decarboxylase activity"/>
    <property type="evidence" value="ECO:0007669"/>
    <property type="project" value="UniProtKB-EC"/>
</dbReference>
<evidence type="ECO:0000313" key="12">
    <source>
        <dbReference type="Proteomes" id="UP000535589"/>
    </source>
</evidence>
<dbReference type="PANTHER" id="PTHR33254:SF4">
    <property type="entry name" value="4-HYDROXY-4-METHYL-2-OXOGLUTARATE ALDOLASE 3-RELATED"/>
    <property type="match status" value="1"/>
</dbReference>
<evidence type="ECO:0000256" key="2">
    <source>
        <dbReference type="ARBA" id="ARBA00001968"/>
    </source>
</evidence>
<evidence type="ECO:0000256" key="6">
    <source>
        <dbReference type="ARBA" id="ARBA00023239"/>
    </source>
</evidence>
<comment type="cofactor">
    <cofactor evidence="9">
        <name>Mg(2+)</name>
        <dbReference type="ChEBI" id="CHEBI:18420"/>
    </cofactor>
</comment>
<dbReference type="EC" id="4.1.1.112" evidence="10"/>
<dbReference type="CDD" id="cd16841">
    <property type="entry name" value="RraA_family"/>
    <property type="match status" value="1"/>
</dbReference>
<name>A0A7X8TPC2_9VIBR</name>
<comment type="catalytic activity">
    <reaction evidence="8 10">
        <text>oxaloacetate + H(+) = pyruvate + CO2</text>
        <dbReference type="Rhea" id="RHEA:15641"/>
        <dbReference type="ChEBI" id="CHEBI:15361"/>
        <dbReference type="ChEBI" id="CHEBI:15378"/>
        <dbReference type="ChEBI" id="CHEBI:16452"/>
        <dbReference type="ChEBI" id="CHEBI:16526"/>
        <dbReference type="EC" id="4.1.1.112"/>
    </reaction>
</comment>
<dbReference type="Gene3D" id="3.50.30.40">
    <property type="entry name" value="Ribonuclease E inhibitor RraA/RraA-like"/>
    <property type="match status" value="1"/>
</dbReference>
<dbReference type="RefSeq" id="WP_168835380.1">
    <property type="nucleotide sequence ID" value="NZ_JABAIK010000004.1"/>
</dbReference>
<dbReference type="PANTHER" id="PTHR33254">
    <property type="entry name" value="4-HYDROXY-4-METHYL-2-OXOGLUTARATE ALDOLASE 3-RELATED"/>
    <property type="match status" value="1"/>
</dbReference>
<evidence type="ECO:0000256" key="10">
    <source>
        <dbReference type="RuleBase" id="RU004338"/>
    </source>
</evidence>
<comment type="subunit">
    <text evidence="4 10">Homotrimer.</text>
</comment>
<evidence type="ECO:0000256" key="9">
    <source>
        <dbReference type="PIRSR" id="PIRSR605493-1"/>
    </source>
</evidence>
<proteinExistence type="inferred from homology"/>
<evidence type="ECO:0000256" key="7">
    <source>
        <dbReference type="ARBA" id="ARBA00025046"/>
    </source>
</evidence>
<comment type="cofactor">
    <cofactor evidence="2 10">
        <name>a divalent metal cation</name>
        <dbReference type="ChEBI" id="CHEBI:60240"/>
    </cofactor>
</comment>
<keyword evidence="12" id="KW-1185">Reference proteome</keyword>
<dbReference type="InterPro" id="IPR005493">
    <property type="entry name" value="RraA/RraA-like"/>
</dbReference>
<feature type="binding site" evidence="9">
    <location>
        <position position="97"/>
    </location>
    <ligand>
        <name>substrate</name>
    </ligand>
</feature>
<dbReference type="Pfam" id="PF03737">
    <property type="entry name" value="RraA-like"/>
    <property type="match status" value="1"/>
</dbReference>
<evidence type="ECO:0000256" key="8">
    <source>
        <dbReference type="ARBA" id="ARBA00047973"/>
    </source>
</evidence>
<organism evidence="11 12">
    <name type="scientific">Vibrio agarilyticus</name>
    <dbReference type="NCBI Taxonomy" id="2726741"/>
    <lineage>
        <taxon>Bacteria</taxon>
        <taxon>Pseudomonadati</taxon>
        <taxon>Pseudomonadota</taxon>
        <taxon>Gammaproteobacteria</taxon>
        <taxon>Vibrionales</taxon>
        <taxon>Vibrionaceae</taxon>
        <taxon>Vibrio</taxon>
    </lineage>
</organism>
<comment type="catalytic activity">
    <reaction evidence="1 10">
        <text>4-hydroxy-4-methyl-2-oxoglutarate = 2 pyruvate</text>
        <dbReference type="Rhea" id="RHEA:22748"/>
        <dbReference type="ChEBI" id="CHEBI:15361"/>
        <dbReference type="ChEBI" id="CHEBI:58276"/>
        <dbReference type="EC" id="4.1.3.17"/>
    </reaction>
</comment>
<evidence type="ECO:0000256" key="1">
    <source>
        <dbReference type="ARBA" id="ARBA00001342"/>
    </source>
</evidence>
<dbReference type="NCBIfam" id="NF006875">
    <property type="entry name" value="PRK09372.1"/>
    <property type="match status" value="1"/>
</dbReference>
<dbReference type="Proteomes" id="UP000535589">
    <property type="component" value="Unassembled WGS sequence"/>
</dbReference>
<dbReference type="InterPro" id="IPR010203">
    <property type="entry name" value="RraA"/>
</dbReference>
<dbReference type="GO" id="GO:0046872">
    <property type="term" value="F:metal ion binding"/>
    <property type="evidence" value="ECO:0007669"/>
    <property type="project" value="UniProtKB-KW"/>
</dbReference>
<reference evidence="11 12" key="1">
    <citation type="submission" date="2020-04" db="EMBL/GenBank/DDBJ databases">
        <title>Vibrio sp. SM6, a novel species isolated from seawater.</title>
        <authorList>
            <person name="Wang X."/>
        </authorList>
    </citation>
    <scope>NUCLEOTIDE SEQUENCE [LARGE SCALE GENOMIC DNA]</scope>
    <source>
        <strain evidence="11 12">SM6</strain>
    </source>
</reference>
<keyword evidence="5 9" id="KW-0479">Metal-binding</keyword>
<feature type="binding site" evidence="9">
    <location>
        <begin position="75"/>
        <end position="78"/>
    </location>
    <ligand>
        <name>substrate</name>
    </ligand>
</feature>
<accession>A0A7X8TPC2</accession>
<comment type="function">
    <text evidence="7 10">Catalyzes the aldol cleavage of 4-hydroxy-4-methyl-2-oxoglutarate (HMG) into 2 molecules of pyruvate. Also contains a secondary oxaloacetate (OAA) decarboxylase activity due to the common pyruvate enolate transition state formed following C-C bond cleavage in the retro-aldol and decarboxylation reactions.</text>
</comment>
<feature type="binding site" evidence="9">
    <location>
        <position position="98"/>
    </location>
    <ligand>
        <name>Mg(2+)</name>
        <dbReference type="ChEBI" id="CHEBI:18420"/>
    </ligand>
</feature>
<dbReference type="SUPFAM" id="SSF89562">
    <property type="entry name" value="RraA-like"/>
    <property type="match status" value="1"/>
</dbReference>
<evidence type="ECO:0000256" key="5">
    <source>
        <dbReference type="ARBA" id="ARBA00022723"/>
    </source>
</evidence>
<dbReference type="EMBL" id="JABAIK010000004">
    <property type="protein sequence ID" value="NLS12270.1"/>
    <property type="molecule type" value="Genomic_DNA"/>
</dbReference>
<dbReference type="NCBIfam" id="TIGR01935">
    <property type="entry name" value="NOT-MenG"/>
    <property type="match status" value="1"/>
</dbReference>
<dbReference type="NCBIfam" id="NF009134">
    <property type="entry name" value="PRK12487.1"/>
    <property type="match status" value="1"/>
</dbReference>
<dbReference type="GO" id="GO:0008428">
    <property type="term" value="F:ribonuclease inhibitor activity"/>
    <property type="evidence" value="ECO:0007669"/>
    <property type="project" value="InterPro"/>
</dbReference>
<keyword evidence="6 10" id="KW-0456">Lyase</keyword>
<protein>
    <recommendedName>
        <fullName evidence="10">4-hydroxy-4-methyl-2-oxoglutarate aldolase</fullName>
        <shortName evidence="10">HMG aldolase</shortName>
        <ecNumber evidence="10">4.1.1.112</ecNumber>
        <ecNumber evidence="10">4.1.3.17</ecNumber>
    </recommendedName>
    <alternativeName>
        <fullName evidence="10">Oxaloacetate decarboxylase</fullName>
    </alternativeName>
</protein>
<dbReference type="EC" id="4.1.3.17" evidence="10"/>
<keyword evidence="9" id="KW-0460">Magnesium</keyword>
<evidence type="ECO:0000256" key="3">
    <source>
        <dbReference type="ARBA" id="ARBA00008621"/>
    </source>
</evidence>
<evidence type="ECO:0000313" key="11">
    <source>
        <dbReference type="EMBL" id="NLS12270.1"/>
    </source>
</evidence>
<dbReference type="InterPro" id="IPR036704">
    <property type="entry name" value="RraA/RraA-like_sf"/>
</dbReference>
<dbReference type="GO" id="GO:0047443">
    <property type="term" value="F:4-hydroxy-4-methyl-2-oxoglutarate aldolase activity"/>
    <property type="evidence" value="ECO:0007669"/>
    <property type="project" value="UniProtKB-EC"/>
</dbReference>
<evidence type="ECO:0000256" key="4">
    <source>
        <dbReference type="ARBA" id="ARBA00011233"/>
    </source>
</evidence>
<dbReference type="AlphaFoldDB" id="A0A7X8TPC2"/>
<dbReference type="GO" id="GO:0051252">
    <property type="term" value="P:regulation of RNA metabolic process"/>
    <property type="evidence" value="ECO:0007669"/>
    <property type="project" value="InterPro"/>
</dbReference>
<comment type="caution">
    <text evidence="11">The sequence shown here is derived from an EMBL/GenBank/DDBJ whole genome shotgun (WGS) entry which is preliminary data.</text>
</comment>
<comment type="similarity">
    <text evidence="3 10">Belongs to the class II aldolase/RraA-like family.</text>
</comment>
<sequence length="175" mass="19108">MSDITPDICDHFAESVTLLNLPLRRFGGRGAFWGEIVTIRCYQDNSRVKEMLAQEGHGKVLIVDGNGSTQRALLGDMLAQSGIDNGWAGVIVYGAIRDVAQLATMDFGVLALATNPFKSDKRDQGEVNVTLTLQNQLVQPNHYVYADENGVLICNEALNLAQHGIKLPSYARSMS</sequence>